<feature type="region of interest" description="Disordered" evidence="6">
    <location>
        <begin position="123"/>
        <end position="160"/>
    </location>
</feature>
<dbReference type="InterPro" id="IPR004827">
    <property type="entry name" value="bZIP"/>
</dbReference>
<dbReference type="RefSeq" id="XP_038779258.1">
    <property type="nucleotide sequence ID" value="XM_038923330.1"/>
</dbReference>
<dbReference type="InterPro" id="IPR051027">
    <property type="entry name" value="bZIP_transcription_factors"/>
</dbReference>
<dbReference type="PROSITE" id="PS00036">
    <property type="entry name" value="BZIP_BASIC"/>
    <property type="match status" value="1"/>
</dbReference>
<evidence type="ECO:0000256" key="1">
    <source>
        <dbReference type="ARBA" id="ARBA00004123"/>
    </source>
</evidence>
<dbReference type="PANTHER" id="PTHR19304">
    <property type="entry name" value="CYCLIC-AMP RESPONSE ELEMENT BINDING PROTEIN"/>
    <property type="match status" value="1"/>
</dbReference>
<feature type="compositionally biased region" description="Polar residues" evidence="6">
    <location>
        <begin position="284"/>
        <end position="301"/>
    </location>
</feature>
<dbReference type="GeneID" id="62196453"/>
<feature type="compositionally biased region" description="Basic residues" evidence="6">
    <location>
        <begin position="67"/>
        <end position="78"/>
    </location>
</feature>
<comment type="subcellular location">
    <subcellularLocation>
        <location evidence="1">Nucleus</location>
    </subcellularLocation>
</comment>
<keyword evidence="9" id="KW-1185">Reference proteome</keyword>
<dbReference type="Gene3D" id="1.20.5.170">
    <property type="match status" value="1"/>
</dbReference>
<evidence type="ECO:0000256" key="2">
    <source>
        <dbReference type="ARBA" id="ARBA00023015"/>
    </source>
</evidence>
<dbReference type="SUPFAM" id="SSF57959">
    <property type="entry name" value="Leucine zipper domain"/>
    <property type="match status" value="1"/>
</dbReference>
<dbReference type="Pfam" id="PF00170">
    <property type="entry name" value="bZIP_1"/>
    <property type="match status" value="1"/>
</dbReference>
<dbReference type="CDD" id="cd14687">
    <property type="entry name" value="bZIP_ATF2"/>
    <property type="match status" value="1"/>
</dbReference>
<accession>A0A875S465</accession>
<dbReference type="EMBL" id="CP064814">
    <property type="protein sequence ID" value="QPG75693.1"/>
    <property type="molecule type" value="Genomic_DNA"/>
</dbReference>
<keyword evidence="5" id="KW-0175">Coiled coil</keyword>
<dbReference type="GO" id="GO:0003700">
    <property type="term" value="F:DNA-binding transcription factor activity"/>
    <property type="evidence" value="ECO:0007669"/>
    <property type="project" value="InterPro"/>
</dbReference>
<dbReference type="OrthoDB" id="295274at2759"/>
<dbReference type="InterPro" id="IPR046347">
    <property type="entry name" value="bZIP_sf"/>
</dbReference>
<evidence type="ECO:0000259" key="7">
    <source>
        <dbReference type="PROSITE" id="PS50217"/>
    </source>
</evidence>
<feature type="region of interest" description="Disordered" evidence="6">
    <location>
        <begin position="59"/>
        <end position="80"/>
    </location>
</feature>
<dbReference type="Proteomes" id="UP000662931">
    <property type="component" value="Chromosome 3"/>
</dbReference>
<keyword evidence="3" id="KW-0804">Transcription</keyword>
<name>A0A875S465_EENNA</name>
<sequence>MSTKAKAIDQQDLQFAGSDYVTSSTMVNANNATKPPQQSGSAASFDLDLLGAAISDTSHVTQQPNSHSHRHSTRHMASKKNQTLSLENFHLDPQDFQNFLMINPPIMEYSPYYYMKTPAGIPIEQSQQPQPQQPQSQSQSQQPQQPFGGPENYGYAHYKANGAKPVPSGVATGPAIGATTGPPGPSGSHFVDNFPDGIDPSIDEQFVENVAPQTIPQGAPFVTAPVDSSESGDVSGDSGYVNGPLTAYPPAPRRRVSISNGQIGQISMIVHRTEAEQDQAYMEAQSQAHIQGSGRGQSISPHQMGPGLGHQASTQLQQGPSQQNRQVFYSHHQPPASPQPFNGGEIEVDKDGIPKRQLLYNNQVIFNPDAGPIPGTAAWKRQRILERNRVAASKCRQKKKNLQRRLQRDVEELSNKNRYLEQVILSMKEKLNDYMSANNIPLDILLGQGDEDFHSHVKSEEATKKNSVRLSKSQKRDLALSVTTDTLRDIMLSDGSDLYYGLKGSVKH</sequence>
<gene>
    <name evidence="8" type="ORF">FOA43_003052</name>
</gene>
<protein>
    <recommendedName>
        <fullName evidence="7">BZIP domain-containing protein</fullName>
    </recommendedName>
</protein>
<evidence type="ECO:0000313" key="9">
    <source>
        <dbReference type="Proteomes" id="UP000662931"/>
    </source>
</evidence>
<feature type="compositionally biased region" description="Polar residues" evidence="6">
    <location>
        <begin position="311"/>
        <end position="327"/>
    </location>
</feature>
<dbReference type="KEGG" id="bnn:FOA43_003052"/>
<evidence type="ECO:0000256" key="5">
    <source>
        <dbReference type="SAM" id="Coils"/>
    </source>
</evidence>
<feature type="compositionally biased region" description="Low complexity" evidence="6">
    <location>
        <begin position="125"/>
        <end position="146"/>
    </location>
</feature>
<reference evidence="8" key="1">
    <citation type="submission" date="2020-10" db="EMBL/GenBank/DDBJ databases">
        <authorList>
            <person name="Roach M.J.R."/>
        </authorList>
    </citation>
    <scope>NUCLEOTIDE SEQUENCE</scope>
    <source>
        <strain evidence="8">CBS 1945</strain>
    </source>
</reference>
<keyword evidence="4" id="KW-0539">Nucleus</keyword>
<organism evidence="8 9">
    <name type="scientific">Eeniella nana</name>
    <name type="common">Yeast</name>
    <name type="synonym">Brettanomyces nanus</name>
    <dbReference type="NCBI Taxonomy" id="13502"/>
    <lineage>
        <taxon>Eukaryota</taxon>
        <taxon>Fungi</taxon>
        <taxon>Dikarya</taxon>
        <taxon>Ascomycota</taxon>
        <taxon>Saccharomycotina</taxon>
        <taxon>Pichiomycetes</taxon>
        <taxon>Pichiales</taxon>
        <taxon>Pichiaceae</taxon>
        <taxon>Brettanomyces</taxon>
    </lineage>
</organism>
<dbReference type="GO" id="GO:0005634">
    <property type="term" value="C:nucleus"/>
    <property type="evidence" value="ECO:0007669"/>
    <property type="project" value="UniProtKB-SubCell"/>
</dbReference>
<feature type="domain" description="BZIP" evidence="7">
    <location>
        <begin position="380"/>
        <end position="434"/>
    </location>
</feature>
<feature type="region of interest" description="Disordered" evidence="6">
    <location>
        <begin position="279"/>
        <end position="344"/>
    </location>
</feature>
<evidence type="ECO:0000313" key="8">
    <source>
        <dbReference type="EMBL" id="QPG75693.1"/>
    </source>
</evidence>
<evidence type="ECO:0000256" key="3">
    <source>
        <dbReference type="ARBA" id="ARBA00023163"/>
    </source>
</evidence>
<dbReference type="AlphaFoldDB" id="A0A875S465"/>
<dbReference type="PROSITE" id="PS50217">
    <property type="entry name" value="BZIP"/>
    <property type="match status" value="1"/>
</dbReference>
<feature type="coiled-coil region" evidence="5">
    <location>
        <begin position="392"/>
        <end position="430"/>
    </location>
</feature>
<dbReference type="SMART" id="SM00338">
    <property type="entry name" value="BRLZ"/>
    <property type="match status" value="1"/>
</dbReference>
<keyword evidence="2" id="KW-0805">Transcription regulation</keyword>
<evidence type="ECO:0000256" key="6">
    <source>
        <dbReference type="SAM" id="MobiDB-lite"/>
    </source>
</evidence>
<evidence type="ECO:0000256" key="4">
    <source>
        <dbReference type="ARBA" id="ARBA00023242"/>
    </source>
</evidence>
<proteinExistence type="predicted"/>